<feature type="domain" description="Acyl-CoA dehydrogenase/oxidase C-terminal" evidence="7">
    <location>
        <begin position="228"/>
        <end position="373"/>
    </location>
</feature>
<evidence type="ECO:0000256" key="4">
    <source>
        <dbReference type="ARBA" id="ARBA00022827"/>
    </source>
</evidence>
<reference evidence="10 11" key="1">
    <citation type="submission" date="2023-11" db="EMBL/GenBank/DDBJ databases">
        <title>Actinomadura monticuli sp. nov., isolated from volcanic ash.</title>
        <authorList>
            <person name="Lee S.D."/>
            <person name="Yang H."/>
            <person name="Kim I.S."/>
        </authorList>
    </citation>
    <scope>NUCLEOTIDE SEQUENCE [LARGE SCALE GENOMIC DNA]</scope>
    <source>
        <strain evidence="10 11">DSM 45346</strain>
    </source>
</reference>
<keyword evidence="11" id="KW-1185">Reference proteome</keyword>
<gene>
    <name evidence="10" type="ORF">SM436_06950</name>
</gene>
<comment type="caution">
    <text evidence="10">The sequence shown here is derived from an EMBL/GenBank/DDBJ whole genome shotgun (WGS) entry which is preliminary data.</text>
</comment>
<evidence type="ECO:0000259" key="9">
    <source>
        <dbReference type="Pfam" id="PF02771"/>
    </source>
</evidence>
<comment type="cofactor">
    <cofactor evidence="1 6">
        <name>FAD</name>
        <dbReference type="ChEBI" id="CHEBI:57692"/>
    </cofactor>
</comment>
<evidence type="ECO:0000256" key="1">
    <source>
        <dbReference type="ARBA" id="ARBA00001974"/>
    </source>
</evidence>
<dbReference type="Gene3D" id="2.40.110.10">
    <property type="entry name" value="Butyryl-CoA Dehydrogenase, subunit A, domain 2"/>
    <property type="match status" value="1"/>
</dbReference>
<dbReference type="PANTHER" id="PTHR43884">
    <property type="entry name" value="ACYL-COA DEHYDROGENASE"/>
    <property type="match status" value="1"/>
</dbReference>
<dbReference type="PANTHER" id="PTHR43884:SF20">
    <property type="entry name" value="ACYL-COA DEHYDROGENASE FADE28"/>
    <property type="match status" value="1"/>
</dbReference>
<evidence type="ECO:0000256" key="6">
    <source>
        <dbReference type="RuleBase" id="RU362125"/>
    </source>
</evidence>
<dbReference type="CDD" id="cd00567">
    <property type="entry name" value="ACAD"/>
    <property type="match status" value="1"/>
</dbReference>
<dbReference type="InterPro" id="IPR046373">
    <property type="entry name" value="Acyl-CoA_Oxase/DH_mid-dom_sf"/>
</dbReference>
<dbReference type="InterPro" id="IPR036250">
    <property type="entry name" value="AcylCo_DH-like_C"/>
</dbReference>
<sequence>MRPTPSAAELRELRETVLRTCREFGHEYYVRASDAGDNARELWRALGGIGALGAGIPEEHGGAGAGVEALSVVAESIAEAGLPLMLVALSPAVCATMIDGFGSPAQKAEWLPGLADGSRVLGFAITEPDAGSNTHNIRMRARRDGDSWVLSGQKYYVSHVDNADALLTVARAEDELGEDELKVFIVPTGAPGLTSSPIKVEILSPERQYSVFYDEVRLDSSALVGPDAGMAVLYAGLNPERIVSAALLNGIARYAIDVAAAYARERTVWNVPIGAHQAVSHPLARAETALTASRLLTASAARAFDRGETGGVEAAMAKLTASEAASAALDAAMQTLGGNGMSREYGLATLHGLVRLFRIAPVSSEMLLNHVAHKRLSLPRSY</sequence>
<keyword evidence="3 6" id="KW-0285">Flavoprotein</keyword>
<dbReference type="Pfam" id="PF02770">
    <property type="entry name" value="Acyl-CoA_dh_M"/>
    <property type="match status" value="1"/>
</dbReference>
<dbReference type="InterPro" id="IPR013786">
    <property type="entry name" value="AcylCoA_DH/ox_N"/>
</dbReference>
<evidence type="ECO:0000256" key="3">
    <source>
        <dbReference type="ARBA" id="ARBA00022630"/>
    </source>
</evidence>
<evidence type="ECO:0000259" key="8">
    <source>
        <dbReference type="Pfam" id="PF02770"/>
    </source>
</evidence>
<dbReference type="EMBL" id="JAXCEH010000003">
    <property type="protein sequence ID" value="MFA1553426.1"/>
    <property type="molecule type" value="Genomic_DNA"/>
</dbReference>
<keyword evidence="4 6" id="KW-0274">FAD</keyword>
<proteinExistence type="inferred from homology"/>
<evidence type="ECO:0000313" key="10">
    <source>
        <dbReference type="EMBL" id="MFA1553426.1"/>
    </source>
</evidence>
<dbReference type="InterPro" id="IPR009075">
    <property type="entry name" value="AcylCo_DH/oxidase_C"/>
</dbReference>
<protein>
    <submittedName>
        <fullName evidence="10">Acyl-CoA dehydrogenase family protein</fullName>
    </submittedName>
</protein>
<dbReference type="Pfam" id="PF00441">
    <property type="entry name" value="Acyl-CoA_dh_1"/>
    <property type="match status" value="1"/>
</dbReference>
<dbReference type="Gene3D" id="1.10.540.10">
    <property type="entry name" value="Acyl-CoA dehydrogenase/oxidase, N-terminal domain"/>
    <property type="match status" value="1"/>
</dbReference>
<dbReference type="SUPFAM" id="SSF47203">
    <property type="entry name" value="Acyl-CoA dehydrogenase C-terminal domain-like"/>
    <property type="match status" value="1"/>
</dbReference>
<evidence type="ECO:0000256" key="5">
    <source>
        <dbReference type="ARBA" id="ARBA00023002"/>
    </source>
</evidence>
<dbReference type="RefSeq" id="WP_371939821.1">
    <property type="nucleotide sequence ID" value="NZ_JAXCEH010000003.1"/>
</dbReference>
<dbReference type="InterPro" id="IPR006091">
    <property type="entry name" value="Acyl-CoA_Oxase/DH_mid-dom"/>
</dbReference>
<dbReference type="Gene3D" id="1.20.140.10">
    <property type="entry name" value="Butyryl-CoA Dehydrogenase, subunit A, domain 3"/>
    <property type="match status" value="1"/>
</dbReference>
<evidence type="ECO:0000256" key="2">
    <source>
        <dbReference type="ARBA" id="ARBA00009347"/>
    </source>
</evidence>
<dbReference type="InterPro" id="IPR037069">
    <property type="entry name" value="AcylCoA_DH/ox_N_sf"/>
</dbReference>
<feature type="domain" description="Acyl-CoA dehydrogenase/oxidase N-terminal" evidence="9">
    <location>
        <begin position="9"/>
        <end position="117"/>
    </location>
</feature>
<keyword evidence="5 6" id="KW-0560">Oxidoreductase</keyword>
<organism evidence="10 11">
    <name type="scientific">Actinomadura chokoriensis</name>
    <dbReference type="NCBI Taxonomy" id="454156"/>
    <lineage>
        <taxon>Bacteria</taxon>
        <taxon>Bacillati</taxon>
        <taxon>Actinomycetota</taxon>
        <taxon>Actinomycetes</taxon>
        <taxon>Streptosporangiales</taxon>
        <taxon>Thermomonosporaceae</taxon>
        <taxon>Actinomadura</taxon>
    </lineage>
</organism>
<feature type="domain" description="Acyl-CoA oxidase/dehydrogenase middle" evidence="8">
    <location>
        <begin position="122"/>
        <end position="199"/>
    </location>
</feature>
<dbReference type="Proteomes" id="UP001569904">
    <property type="component" value="Unassembled WGS sequence"/>
</dbReference>
<dbReference type="InterPro" id="IPR009100">
    <property type="entry name" value="AcylCoA_DH/oxidase_NM_dom_sf"/>
</dbReference>
<dbReference type="SUPFAM" id="SSF56645">
    <property type="entry name" value="Acyl-CoA dehydrogenase NM domain-like"/>
    <property type="match status" value="1"/>
</dbReference>
<evidence type="ECO:0000259" key="7">
    <source>
        <dbReference type="Pfam" id="PF00441"/>
    </source>
</evidence>
<comment type="similarity">
    <text evidence="2 6">Belongs to the acyl-CoA dehydrogenase family.</text>
</comment>
<name>A0ABV4QSP9_9ACTN</name>
<accession>A0ABV4QSP9</accession>
<evidence type="ECO:0000313" key="11">
    <source>
        <dbReference type="Proteomes" id="UP001569904"/>
    </source>
</evidence>
<dbReference type="Pfam" id="PF02771">
    <property type="entry name" value="Acyl-CoA_dh_N"/>
    <property type="match status" value="1"/>
</dbReference>